<protein>
    <recommendedName>
        <fullName evidence="5">Cohesin domain-containing protein</fullName>
    </recommendedName>
</protein>
<evidence type="ECO:0008006" key="5">
    <source>
        <dbReference type="Google" id="ProtNLM"/>
    </source>
</evidence>
<name>A0A1F5WAT1_9BACT</name>
<gene>
    <name evidence="3" type="ORF">A3C05_03170</name>
</gene>
<dbReference type="GO" id="GO:0030246">
    <property type="term" value="F:carbohydrate binding"/>
    <property type="evidence" value="ECO:0007669"/>
    <property type="project" value="InterPro"/>
</dbReference>
<keyword evidence="2" id="KW-1133">Transmembrane helix</keyword>
<evidence type="ECO:0000256" key="2">
    <source>
        <dbReference type="SAM" id="Phobius"/>
    </source>
</evidence>
<dbReference type="Gene3D" id="2.60.40.680">
    <property type="match status" value="1"/>
</dbReference>
<reference evidence="3 4" key="1">
    <citation type="journal article" date="2016" name="Nat. Commun.">
        <title>Thousands of microbial genomes shed light on interconnected biogeochemical processes in an aquifer system.</title>
        <authorList>
            <person name="Anantharaman K."/>
            <person name="Brown C.T."/>
            <person name="Hug L.A."/>
            <person name="Sharon I."/>
            <person name="Castelle C.J."/>
            <person name="Probst A.J."/>
            <person name="Thomas B.C."/>
            <person name="Singh A."/>
            <person name="Wilkins M.J."/>
            <person name="Karaoz U."/>
            <person name="Brodie E.L."/>
            <person name="Williams K.H."/>
            <person name="Hubbard S.S."/>
            <person name="Banfield J.F."/>
        </authorList>
    </citation>
    <scope>NUCLEOTIDE SEQUENCE [LARGE SCALE GENOMIC DNA]</scope>
</reference>
<keyword evidence="2" id="KW-0812">Transmembrane</keyword>
<dbReference type="Proteomes" id="UP000178743">
    <property type="component" value="Unassembled WGS sequence"/>
</dbReference>
<feature type="compositionally biased region" description="Basic and acidic residues" evidence="1">
    <location>
        <begin position="156"/>
        <end position="165"/>
    </location>
</feature>
<feature type="compositionally biased region" description="Pro residues" evidence="1">
    <location>
        <begin position="146"/>
        <end position="155"/>
    </location>
</feature>
<dbReference type="EMBL" id="MFHP01000015">
    <property type="protein sequence ID" value="OGF72743.1"/>
    <property type="molecule type" value="Genomic_DNA"/>
</dbReference>
<accession>A0A1F5WAT1</accession>
<dbReference type="InterPro" id="IPR008965">
    <property type="entry name" value="CBM2/CBM3_carb-bd_dom_sf"/>
</dbReference>
<sequence>MPFFASAENLNLKSAKTSYSVGDSFSVSLTLDTNGRSINTLSATIFADKTRLQIVDVRYGSSIISLWVERPKIDSSGNIVFVGGVPGGFSGSAGPILTFGVRAKSEGQTNIGAKDIKILLNDGQGTELAGATSGILKLSISKASPQPAPAKPGEPAPKEKPKEEYIPPPDTTPPESFIPMISRHPSVADNKYFASFFAVDKDSGISYYEIQEKPLLLTQITANFDTKPARSESPYILKGQLWTYKIVVRAYDQAGNFMEGYAVKPLSPIAEIILVLILLAAAILITRWWYNKA</sequence>
<organism evidence="3 4">
    <name type="scientific">Candidatus Giovannonibacteria bacterium RIFCSPHIGHO2_02_FULL_45_40</name>
    <dbReference type="NCBI Taxonomy" id="1798337"/>
    <lineage>
        <taxon>Bacteria</taxon>
        <taxon>Candidatus Giovannoniibacteriota</taxon>
    </lineage>
</organism>
<comment type="caution">
    <text evidence="3">The sequence shown here is derived from an EMBL/GenBank/DDBJ whole genome shotgun (WGS) entry which is preliminary data.</text>
</comment>
<evidence type="ECO:0000313" key="3">
    <source>
        <dbReference type="EMBL" id="OGF72743.1"/>
    </source>
</evidence>
<keyword evidence="2" id="KW-0472">Membrane</keyword>
<dbReference type="AlphaFoldDB" id="A0A1F5WAT1"/>
<evidence type="ECO:0000256" key="1">
    <source>
        <dbReference type="SAM" id="MobiDB-lite"/>
    </source>
</evidence>
<feature type="transmembrane region" description="Helical" evidence="2">
    <location>
        <begin position="272"/>
        <end position="290"/>
    </location>
</feature>
<dbReference type="CDD" id="cd08547">
    <property type="entry name" value="Type_II_cohesin"/>
    <property type="match status" value="1"/>
</dbReference>
<dbReference type="SUPFAM" id="SSF49384">
    <property type="entry name" value="Carbohydrate-binding domain"/>
    <property type="match status" value="1"/>
</dbReference>
<feature type="region of interest" description="Disordered" evidence="1">
    <location>
        <begin position="142"/>
        <end position="172"/>
    </location>
</feature>
<proteinExistence type="predicted"/>
<evidence type="ECO:0000313" key="4">
    <source>
        <dbReference type="Proteomes" id="UP000178743"/>
    </source>
</evidence>